<name>H2XS96_CIOIN</name>
<organism evidence="1 2">
    <name type="scientific">Ciona intestinalis</name>
    <name type="common">Transparent sea squirt</name>
    <name type="synonym">Ascidia intestinalis</name>
    <dbReference type="NCBI Taxonomy" id="7719"/>
    <lineage>
        <taxon>Eukaryota</taxon>
        <taxon>Metazoa</taxon>
        <taxon>Chordata</taxon>
        <taxon>Tunicata</taxon>
        <taxon>Ascidiacea</taxon>
        <taxon>Phlebobranchia</taxon>
        <taxon>Cionidae</taxon>
        <taxon>Ciona</taxon>
    </lineage>
</organism>
<accession>H2XS96</accession>
<evidence type="ECO:0000313" key="1">
    <source>
        <dbReference type="Ensembl" id="ENSCINP00000032530.1"/>
    </source>
</evidence>
<sequence>MVGAPIEWQSPASSCYVQSGRISAPTPINTRRSCDNCSRVISPLGNNHRPMTRTKRRTWWRARSHCSGSSLCSCKVEGLCLPT</sequence>
<dbReference type="HOGENOM" id="CLU_2541895_0_0_1"/>
<dbReference type="Ensembl" id="ENSCINT00000033834.1">
    <property type="protein sequence ID" value="ENSCINP00000032530.1"/>
    <property type="gene ID" value="ENSCING00000021843.1"/>
</dbReference>
<dbReference type="Proteomes" id="UP000008144">
    <property type="component" value="Unassembled WGS sequence"/>
</dbReference>
<evidence type="ECO:0000313" key="2">
    <source>
        <dbReference type="Proteomes" id="UP000008144"/>
    </source>
</evidence>
<reference evidence="1" key="3">
    <citation type="submission" date="2025-09" db="UniProtKB">
        <authorList>
            <consortium name="Ensembl"/>
        </authorList>
    </citation>
    <scope>IDENTIFICATION</scope>
</reference>
<dbReference type="InParanoid" id="H2XS96"/>
<keyword evidence="2" id="KW-1185">Reference proteome</keyword>
<dbReference type="AlphaFoldDB" id="H2XS96"/>
<protein>
    <submittedName>
        <fullName evidence="1">Uncharacterized protein</fullName>
    </submittedName>
</protein>
<reference evidence="2" key="1">
    <citation type="journal article" date="2002" name="Science">
        <title>The draft genome of Ciona intestinalis: insights into chordate and vertebrate origins.</title>
        <authorList>
            <person name="Dehal P."/>
            <person name="Satou Y."/>
            <person name="Campbell R.K."/>
            <person name="Chapman J."/>
            <person name="Degnan B."/>
            <person name="De Tomaso A."/>
            <person name="Davidson B."/>
            <person name="Di Gregorio A."/>
            <person name="Gelpke M."/>
            <person name="Goodstein D.M."/>
            <person name="Harafuji N."/>
            <person name="Hastings K.E."/>
            <person name="Ho I."/>
            <person name="Hotta K."/>
            <person name="Huang W."/>
            <person name="Kawashima T."/>
            <person name="Lemaire P."/>
            <person name="Martinez D."/>
            <person name="Meinertzhagen I.A."/>
            <person name="Necula S."/>
            <person name="Nonaka M."/>
            <person name="Putnam N."/>
            <person name="Rash S."/>
            <person name="Saiga H."/>
            <person name="Satake M."/>
            <person name="Terry A."/>
            <person name="Yamada L."/>
            <person name="Wang H.G."/>
            <person name="Awazu S."/>
            <person name="Azumi K."/>
            <person name="Boore J."/>
            <person name="Branno M."/>
            <person name="Chin-Bow S."/>
            <person name="DeSantis R."/>
            <person name="Doyle S."/>
            <person name="Francino P."/>
            <person name="Keys D.N."/>
            <person name="Haga S."/>
            <person name="Hayashi H."/>
            <person name="Hino K."/>
            <person name="Imai K.S."/>
            <person name="Inaba K."/>
            <person name="Kano S."/>
            <person name="Kobayashi K."/>
            <person name="Kobayashi M."/>
            <person name="Lee B.I."/>
            <person name="Makabe K.W."/>
            <person name="Manohar C."/>
            <person name="Matassi G."/>
            <person name="Medina M."/>
            <person name="Mochizuki Y."/>
            <person name="Mount S."/>
            <person name="Morishita T."/>
            <person name="Miura S."/>
            <person name="Nakayama A."/>
            <person name="Nishizaka S."/>
            <person name="Nomoto H."/>
            <person name="Ohta F."/>
            <person name="Oishi K."/>
            <person name="Rigoutsos I."/>
            <person name="Sano M."/>
            <person name="Sasaki A."/>
            <person name="Sasakura Y."/>
            <person name="Shoguchi E."/>
            <person name="Shin-i T."/>
            <person name="Spagnuolo A."/>
            <person name="Stainier D."/>
            <person name="Suzuki M.M."/>
            <person name="Tassy O."/>
            <person name="Takatori N."/>
            <person name="Tokuoka M."/>
            <person name="Yagi K."/>
            <person name="Yoshizaki F."/>
            <person name="Wada S."/>
            <person name="Zhang C."/>
            <person name="Hyatt P.D."/>
            <person name="Larimer F."/>
            <person name="Detter C."/>
            <person name="Doggett N."/>
            <person name="Glavina T."/>
            <person name="Hawkins T."/>
            <person name="Richardson P."/>
            <person name="Lucas S."/>
            <person name="Kohara Y."/>
            <person name="Levine M."/>
            <person name="Satoh N."/>
            <person name="Rokhsar D.S."/>
        </authorList>
    </citation>
    <scope>NUCLEOTIDE SEQUENCE [LARGE SCALE GENOMIC DNA]</scope>
</reference>
<reference evidence="1" key="2">
    <citation type="submission" date="2025-08" db="UniProtKB">
        <authorList>
            <consortium name="Ensembl"/>
        </authorList>
    </citation>
    <scope>IDENTIFICATION</scope>
</reference>
<proteinExistence type="predicted"/>